<feature type="non-terminal residue" evidence="1">
    <location>
        <position position="1"/>
    </location>
</feature>
<reference evidence="1" key="1">
    <citation type="submission" date="2014-12" db="EMBL/GenBank/DDBJ databases">
        <title>Insight into the proteome of Arion vulgaris.</title>
        <authorList>
            <person name="Aradska J."/>
            <person name="Bulat T."/>
            <person name="Smidak R."/>
            <person name="Sarate P."/>
            <person name="Gangsoo J."/>
            <person name="Sialana F."/>
            <person name="Bilban M."/>
            <person name="Lubec G."/>
        </authorList>
    </citation>
    <scope>NUCLEOTIDE SEQUENCE</scope>
    <source>
        <tissue evidence="1">Skin</tissue>
    </source>
</reference>
<accession>A0A0B6Y363</accession>
<organism evidence="1">
    <name type="scientific">Arion vulgaris</name>
    <dbReference type="NCBI Taxonomy" id="1028688"/>
    <lineage>
        <taxon>Eukaryota</taxon>
        <taxon>Metazoa</taxon>
        <taxon>Spiralia</taxon>
        <taxon>Lophotrochozoa</taxon>
        <taxon>Mollusca</taxon>
        <taxon>Gastropoda</taxon>
        <taxon>Heterobranchia</taxon>
        <taxon>Euthyneura</taxon>
        <taxon>Panpulmonata</taxon>
        <taxon>Eupulmonata</taxon>
        <taxon>Stylommatophora</taxon>
        <taxon>Helicina</taxon>
        <taxon>Arionoidea</taxon>
        <taxon>Arionidae</taxon>
        <taxon>Arion</taxon>
    </lineage>
</organism>
<feature type="non-terminal residue" evidence="1">
    <location>
        <position position="95"/>
    </location>
</feature>
<name>A0A0B6Y363_9EUPU</name>
<dbReference type="GO" id="GO:0046373">
    <property type="term" value="P:L-arabinose metabolic process"/>
    <property type="evidence" value="ECO:0007669"/>
    <property type="project" value="InterPro"/>
</dbReference>
<sequence>DKDPAKRFHVYVKGVLRHRGIIMLRTSNIQAIGVDHDKNVSATGRCNRAAHFRVHKIDDGGIHMFESMIYPGFYLRHKEGKFDCNGSRNEYSHFV</sequence>
<dbReference type="EMBL" id="HACG01003699">
    <property type="protein sequence ID" value="CEK50564.1"/>
    <property type="molecule type" value="Transcribed_RNA"/>
</dbReference>
<proteinExistence type="predicted"/>
<evidence type="ECO:0000313" key="1">
    <source>
        <dbReference type="EMBL" id="CEK50564.1"/>
    </source>
</evidence>
<dbReference type="GO" id="GO:0046556">
    <property type="term" value="F:alpha-L-arabinofuranosidase activity"/>
    <property type="evidence" value="ECO:0007669"/>
    <property type="project" value="InterPro"/>
</dbReference>
<gene>
    <name evidence="1" type="primary">ORF11132</name>
</gene>
<protein>
    <submittedName>
        <fullName evidence="1">Uncharacterized protein</fullName>
    </submittedName>
</protein>
<dbReference type="SUPFAM" id="SSF110221">
    <property type="entry name" value="AbfB domain"/>
    <property type="match status" value="1"/>
</dbReference>
<dbReference type="AlphaFoldDB" id="A0A0B6Y363"/>
<dbReference type="InterPro" id="IPR036195">
    <property type="entry name" value="AbfB_ABD_sf"/>
</dbReference>